<accession>A0A448XHX4</accession>
<proteinExistence type="predicted"/>
<gene>
    <name evidence="1" type="ORF">PXEA_LOCUS30285</name>
</gene>
<reference evidence="1" key="1">
    <citation type="submission" date="2018-11" db="EMBL/GenBank/DDBJ databases">
        <authorList>
            <consortium name="Pathogen Informatics"/>
        </authorList>
    </citation>
    <scope>NUCLEOTIDE SEQUENCE</scope>
</reference>
<organism evidence="1 2">
    <name type="scientific">Protopolystoma xenopodis</name>
    <dbReference type="NCBI Taxonomy" id="117903"/>
    <lineage>
        <taxon>Eukaryota</taxon>
        <taxon>Metazoa</taxon>
        <taxon>Spiralia</taxon>
        <taxon>Lophotrochozoa</taxon>
        <taxon>Platyhelminthes</taxon>
        <taxon>Monogenea</taxon>
        <taxon>Polyopisthocotylea</taxon>
        <taxon>Polystomatidea</taxon>
        <taxon>Polystomatidae</taxon>
        <taxon>Protopolystoma</taxon>
    </lineage>
</organism>
<sequence length="177" mass="19029">MYQFLPDEDSNNISHCYTTYIRGCLQSRIPSNVIADLRRTVQLASTPHAALQGLLAYDATPPDEFGPLAPQPGPGQLPSAQTTSPLAERIFVLRLVHRLLQLAPSRLPDSLLAPLLSVAADPTTSLARTAAATAHSGLRSHQLIGLNAVVMETSLRACLLILAELGQSLNWVAFSKI</sequence>
<evidence type="ECO:0000313" key="2">
    <source>
        <dbReference type="Proteomes" id="UP000784294"/>
    </source>
</evidence>
<protein>
    <submittedName>
        <fullName evidence="1">Uncharacterized protein</fullName>
    </submittedName>
</protein>
<keyword evidence="2" id="KW-1185">Reference proteome</keyword>
<comment type="caution">
    <text evidence="1">The sequence shown here is derived from an EMBL/GenBank/DDBJ whole genome shotgun (WGS) entry which is preliminary data.</text>
</comment>
<dbReference type="Proteomes" id="UP000784294">
    <property type="component" value="Unassembled WGS sequence"/>
</dbReference>
<dbReference type="EMBL" id="CAAALY010253340">
    <property type="protein sequence ID" value="VEL36845.1"/>
    <property type="molecule type" value="Genomic_DNA"/>
</dbReference>
<name>A0A448XHX4_9PLAT</name>
<evidence type="ECO:0000313" key="1">
    <source>
        <dbReference type="EMBL" id="VEL36845.1"/>
    </source>
</evidence>
<dbReference type="AlphaFoldDB" id="A0A448XHX4"/>